<evidence type="ECO:0000256" key="6">
    <source>
        <dbReference type="ARBA" id="ARBA00023136"/>
    </source>
</evidence>
<feature type="signal peptide" evidence="8">
    <location>
        <begin position="1"/>
        <end position="18"/>
    </location>
</feature>
<keyword evidence="5" id="KW-0812">Transmembrane</keyword>
<dbReference type="PANTHER" id="PTHR30026:SF20">
    <property type="entry name" value="OUTER MEMBRANE PROTEIN TOLC"/>
    <property type="match status" value="1"/>
</dbReference>
<evidence type="ECO:0000256" key="1">
    <source>
        <dbReference type="ARBA" id="ARBA00004442"/>
    </source>
</evidence>
<keyword evidence="6" id="KW-0472">Membrane</keyword>
<proteinExistence type="inferred from homology"/>
<evidence type="ECO:0000313" key="9">
    <source>
        <dbReference type="EMBL" id="MEQ2544164.1"/>
    </source>
</evidence>
<evidence type="ECO:0000256" key="5">
    <source>
        <dbReference type="ARBA" id="ARBA00022692"/>
    </source>
</evidence>
<evidence type="ECO:0000256" key="7">
    <source>
        <dbReference type="ARBA" id="ARBA00023237"/>
    </source>
</evidence>
<reference evidence="9 10" key="1">
    <citation type="submission" date="2024-03" db="EMBL/GenBank/DDBJ databases">
        <title>Human intestinal bacterial collection.</title>
        <authorList>
            <person name="Pauvert C."/>
            <person name="Hitch T.C.A."/>
            <person name="Clavel T."/>
        </authorList>
    </citation>
    <scope>NUCLEOTIDE SEQUENCE [LARGE SCALE GENOMIC DNA]</scope>
    <source>
        <strain evidence="9 10">CLA-KB-H122</strain>
    </source>
</reference>
<keyword evidence="4" id="KW-1134">Transmembrane beta strand</keyword>
<dbReference type="Pfam" id="PF02321">
    <property type="entry name" value="OEP"/>
    <property type="match status" value="2"/>
</dbReference>
<dbReference type="Gene3D" id="1.20.1600.10">
    <property type="entry name" value="Outer membrane efflux proteins (OEP)"/>
    <property type="match status" value="1"/>
</dbReference>
<evidence type="ECO:0000313" key="10">
    <source>
        <dbReference type="Proteomes" id="UP001460202"/>
    </source>
</evidence>
<dbReference type="PANTHER" id="PTHR30026">
    <property type="entry name" value="OUTER MEMBRANE PROTEIN TOLC"/>
    <property type="match status" value="1"/>
</dbReference>
<evidence type="ECO:0000256" key="8">
    <source>
        <dbReference type="SAM" id="SignalP"/>
    </source>
</evidence>
<evidence type="ECO:0000256" key="3">
    <source>
        <dbReference type="ARBA" id="ARBA00022448"/>
    </source>
</evidence>
<dbReference type="Proteomes" id="UP001460202">
    <property type="component" value="Unassembled WGS sequence"/>
</dbReference>
<sequence length="451" mass="49254">MKTGILFAALFAAVAACAQGAAPEGSGQSPAANAPWTLDDCIGFAQRNNIDVQRRTLQVEKSDVDLSTAKYSRLPDLNASVGADASFGRVLSSDNTYQTKNQTSGSLNVSASMPLFQGMRINHRIKAGKLDLAAAVQDMERAREDVAINVMTLYLEVLYNKEMVGVAERQLTLSEQQAGRSRALAAAGKQPESAVYESDALAAGSRMTLTQARNDLQLALLNLSQALNRESAAGFDIVAPALDSMDLAALHRLGSADEVYAYAAENRPHIRAERLRLESSEHAVAVARSALYPSLSLSGGYGTGVYSADKDKFWAQVRHNSREYVGLSLNVPIFNRRAARNDIRTAQIAVRSQRLAVTEAERELRKLIEQAWYNADASYAKYRSAEAAAASARVAFAYEERKAEAGRSTVFDFNDAKTRMEKAEAEAVQAKYEFVFRSKILDFYRGKPLTL</sequence>
<comment type="subcellular location">
    <subcellularLocation>
        <location evidence="1">Cell outer membrane</location>
    </subcellularLocation>
</comment>
<keyword evidence="7" id="KW-0998">Cell outer membrane</keyword>
<protein>
    <submittedName>
        <fullName evidence="9">TolC family protein</fullName>
    </submittedName>
</protein>
<accession>A0ABV1GVE8</accession>
<dbReference type="EMBL" id="JBBMFL010000003">
    <property type="protein sequence ID" value="MEQ2544164.1"/>
    <property type="molecule type" value="Genomic_DNA"/>
</dbReference>
<dbReference type="InterPro" id="IPR003423">
    <property type="entry name" value="OMP_efflux"/>
</dbReference>
<name>A0ABV1GVE8_9BACT</name>
<keyword evidence="3" id="KW-0813">Transport</keyword>
<dbReference type="SUPFAM" id="SSF56954">
    <property type="entry name" value="Outer membrane efflux proteins (OEP)"/>
    <property type="match status" value="1"/>
</dbReference>
<comment type="caution">
    <text evidence="9">The sequence shown here is derived from an EMBL/GenBank/DDBJ whole genome shotgun (WGS) entry which is preliminary data.</text>
</comment>
<feature type="chain" id="PRO_5046396129" evidence="8">
    <location>
        <begin position="19"/>
        <end position="451"/>
    </location>
</feature>
<dbReference type="InterPro" id="IPR051906">
    <property type="entry name" value="TolC-like"/>
</dbReference>
<keyword evidence="8" id="KW-0732">Signal</keyword>
<evidence type="ECO:0000256" key="2">
    <source>
        <dbReference type="ARBA" id="ARBA00007613"/>
    </source>
</evidence>
<comment type="similarity">
    <text evidence="2">Belongs to the outer membrane factor (OMF) (TC 1.B.17) family.</text>
</comment>
<evidence type="ECO:0000256" key="4">
    <source>
        <dbReference type="ARBA" id="ARBA00022452"/>
    </source>
</evidence>
<keyword evidence="10" id="KW-1185">Reference proteome</keyword>
<organism evidence="9 10">
    <name type="scientific">Alistipes intestinihominis</name>
    <dbReference type="NCBI Taxonomy" id="3133172"/>
    <lineage>
        <taxon>Bacteria</taxon>
        <taxon>Pseudomonadati</taxon>
        <taxon>Bacteroidota</taxon>
        <taxon>Bacteroidia</taxon>
        <taxon>Bacteroidales</taxon>
        <taxon>Rikenellaceae</taxon>
        <taxon>Alistipes</taxon>
    </lineage>
</organism>
<dbReference type="PROSITE" id="PS51257">
    <property type="entry name" value="PROKAR_LIPOPROTEIN"/>
    <property type="match status" value="1"/>
</dbReference>
<gene>
    <name evidence="9" type="ORF">WMO46_04275</name>
</gene>